<dbReference type="InterPro" id="IPR039422">
    <property type="entry name" value="MarR/SlyA-like"/>
</dbReference>
<feature type="region of interest" description="Disordered" evidence="1">
    <location>
        <begin position="139"/>
        <end position="158"/>
    </location>
</feature>
<evidence type="ECO:0000313" key="4">
    <source>
        <dbReference type="Proteomes" id="UP000221168"/>
    </source>
</evidence>
<dbReference type="PANTHER" id="PTHR33164">
    <property type="entry name" value="TRANSCRIPTIONAL REGULATOR, MARR FAMILY"/>
    <property type="match status" value="1"/>
</dbReference>
<evidence type="ECO:0000256" key="1">
    <source>
        <dbReference type="SAM" id="MobiDB-lite"/>
    </source>
</evidence>
<reference evidence="3 4" key="1">
    <citation type="submission" date="2017-10" db="EMBL/GenBank/DDBJ databases">
        <title>Sedimentibacterium mangrovi gen. nov., sp. nov., a novel member of family Phyllobacteriacea isolated from mangrove sediment.</title>
        <authorList>
            <person name="Liao H."/>
            <person name="Tian Y."/>
        </authorList>
    </citation>
    <scope>NUCLEOTIDE SEQUENCE [LARGE SCALE GENOMIC DNA]</scope>
    <source>
        <strain evidence="3 4">X9-2-2</strain>
    </source>
</reference>
<comment type="caution">
    <text evidence="3">The sequence shown here is derived from an EMBL/GenBank/DDBJ whole genome shotgun (WGS) entry which is preliminary data.</text>
</comment>
<dbReference type="AlphaFoldDB" id="A0A2G1QLS3"/>
<sequence>MGKSGKGLVSARLQAVARLARTDLAARLLEHGFYAGQDQIMLALSIEEGLTPTQLANRLGVKPPTITKTINRLQAQGFLTKTGSETDARIAHVTLTETGREAIRAIEKSVKRSEKALVKGLDKKERKALLKLLSRVEGNLGQSGAPDTDDGDDEDEAA</sequence>
<dbReference type="InterPro" id="IPR036388">
    <property type="entry name" value="WH-like_DNA-bd_sf"/>
</dbReference>
<dbReference type="Proteomes" id="UP000221168">
    <property type="component" value="Unassembled WGS sequence"/>
</dbReference>
<name>A0A2G1QLS3_9HYPH</name>
<protein>
    <submittedName>
        <fullName evidence="3">MarR family transcriptional regulator</fullName>
    </submittedName>
</protein>
<proteinExistence type="predicted"/>
<organism evidence="3 4">
    <name type="scientific">Zhengella mangrovi</name>
    <dbReference type="NCBI Taxonomy" id="1982044"/>
    <lineage>
        <taxon>Bacteria</taxon>
        <taxon>Pseudomonadati</taxon>
        <taxon>Pseudomonadota</taxon>
        <taxon>Alphaproteobacteria</taxon>
        <taxon>Hyphomicrobiales</taxon>
        <taxon>Notoacmeibacteraceae</taxon>
        <taxon>Zhengella</taxon>
    </lineage>
</organism>
<dbReference type="Gene3D" id="1.10.10.10">
    <property type="entry name" value="Winged helix-like DNA-binding domain superfamily/Winged helix DNA-binding domain"/>
    <property type="match status" value="1"/>
</dbReference>
<dbReference type="PROSITE" id="PS50995">
    <property type="entry name" value="HTH_MARR_2"/>
    <property type="match status" value="1"/>
</dbReference>
<dbReference type="RefSeq" id="WP_099306999.1">
    <property type="nucleotide sequence ID" value="NZ_PDVP01000008.1"/>
</dbReference>
<dbReference type="SUPFAM" id="SSF46785">
    <property type="entry name" value="Winged helix' DNA-binding domain"/>
    <property type="match status" value="1"/>
</dbReference>
<dbReference type="SMART" id="SM00347">
    <property type="entry name" value="HTH_MARR"/>
    <property type="match status" value="1"/>
</dbReference>
<dbReference type="PRINTS" id="PR00598">
    <property type="entry name" value="HTHMARR"/>
</dbReference>
<feature type="compositionally biased region" description="Acidic residues" evidence="1">
    <location>
        <begin position="147"/>
        <end position="158"/>
    </location>
</feature>
<evidence type="ECO:0000313" key="3">
    <source>
        <dbReference type="EMBL" id="PHP66419.1"/>
    </source>
</evidence>
<dbReference type="EMBL" id="PDVP01000008">
    <property type="protein sequence ID" value="PHP66419.1"/>
    <property type="molecule type" value="Genomic_DNA"/>
</dbReference>
<gene>
    <name evidence="3" type="ORF">CSC94_14110</name>
</gene>
<dbReference type="InterPro" id="IPR036390">
    <property type="entry name" value="WH_DNA-bd_sf"/>
</dbReference>
<keyword evidence="4" id="KW-1185">Reference proteome</keyword>
<dbReference type="OrthoDB" id="8448256at2"/>
<dbReference type="GO" id="GO:0006950">
    <property type="term" value="P:response to stress"/>
    <property type="evidence" value="ECO:0007669"/>
    <property type="project" value="TreeGrafter"/>
</dbReference>
<feature type="domain" description="HTH marR-type" evidence="2">
    <location>
        <begin position="6"/>
        <end position="138"/>
    </location>
</feature>
<evidence type="ECO:0000259" key="2">
    <source>
        <dbReference type="PROSITE" id="PS50995"/>
    </source>
</evidence>
<dbReference type="PANTHER" id="PTHR33164:SF43">
    <property type="entry name" value="HTH-TYPE TRANSCRIPTIONAL REPRESSOR YETL"/>
    <property type="match status" value="1"/>
</dbReference>
<dbReference type="Pfam" id="PF12802">
    <property type="entry name" value="MarR_2"/>
    <property type="match status" value="1"/>
</dbReference>
<dbReference type="GO" id="GO:0003700">
    <property type="term" value="F:DNA-binding transcription factor activity"/>
    <property type="evidence" value="ECO:0007669"/>
    <property type="project" value="InterPro"/>
</dbReference>
<dbReference type="InterPro" id="IPR000835">
    <property type="entry name" value="HTH_MarR-typ"/>
</dbReference>
<accession>A0A2G1QLS3</accession>